<proteinExistence type="predicted"/>
<dbReference type="Proteomes" id="UP000611554">
    <property type="component" value="Unassembled WGS sequence"/>
</dbReference>
<dbReference type="EMBL" id="BMQJ01000033">
    <property type="protein sequence ID" value="GGQ33453.1"/>
    <property type="molecule type" value="Genomic_DNA"/>
</dbReference>
<accession>A0ABQ2RMR8</accession>
<comment type="caution">
    <text evidence="1">The sequence shown here is derived from an EMBL/GenBank/DDBJ whole genome shotgun (WGS) entry which is preliminary data.</text>
</comment>
<evidence type="ECO:0000313" key="2">
    <source>
        <dbReference type="Proteomes" id="UP000611554"/>
    </source>
</evidence>
<keyword evidence="2" id="KW-1185">Reference proteome</keyword>
<evidence type="ECO:0000313" key="1">
    <source>
        <dbReference type="EMBL" id="GGQ33453.1"/>
    </source>
</evidence>
<protein>
    <recommendedName>
        <fullName evidence="3">DUF4241 domain-containing protein</fullName>
    </recommendedName>
</protein>
<name>A0ABQ2RMR8_9ACTN</name>
<sequence length="286" mass="29879">MIRVAAPVFCGDDVVLIRRDRPPHPPPSPRSPAALVTTDAWTEDGYPGAGATIVAARGGLPAEVTWAWPFEVDGEPDPYVLLQGTASATSVPAAVGGHPARSTPVTAMRSASATMAAALPPPSVYGEGMAPWPVPGSAPGSRELVCGDLFHEQNAYGGAPAVTRRLIGEVSVREDVLFLSDEQSAEQARTGPLGWDGSCLSDENEQSYSIDPRLEPFTSGPWTGETRTFAVQHLDDSIAHVAVGVCHGTTMVYLRWQGPAGSDPAAVLRTGHAAIMRTLGRLPAGG</sequence>
<evidence type="ECO:0008006" key="3">
    <source>
        <dbReference type="Google" id="ProtNLM"/>
    </source>
</evidence>
<organism evidence="1 2">
    <name type="scientific">Streptosporangium pseudovulgare</name>
    <dbReference type="NCBI Taxonomy" id="35765"/>
    <lineage>
        <taxon>Bacteria</taxon>
        <taxon>Bacillati</taxon>
        <taxon>Actinomycetota</taxon>
        <taxon>Actinomycetes</taxon>
        <taxon>Streptosporangiales</taxon>
        <taxon>Streptosporangiaceae</taxon>
        <taxon>Streptosporangium</taxon>
    </lineage>
</organism>
<reference evidence="2" key="1">
    <citation type="journal article" date="2019" name="Int. J. Syst. Evol. Microbiol.">
        <title>The Global Catalogue of Microorganisms (GCM) 10K type strain sequencing project: providing services to taxonomists for standard genome sequencing and annotation.</title>
        <authorList>
            <consortium name="The Broad Institute Genomics Platform"/>
            <consortium name="The Broad Institute Genome Sequencing Center for Infectious Disease"/>
            <person name="Wu L."/>
            <person name="Ma J."/>
        </authorList>
    </citation>
    <scope>NUCLEOTIDE SEQUENCE [LARGE SCALE GENOMIC DNA]</scope>
    <source>
        <strain evidence="2">JCM 3115</strain>
    </source>
</reference>
<gene>
    <name evidence="1" type="ORF">GCM10010140_74400</name>
</gene>
<dbReference type="RefSeq" id="WP_189251104.1">
    <property type="nucleotide sequence ID" value="NZ_BMQJ01000033.1"/>
</dbReference>